<dbReference type="InterPro" id="IPR050626">
    <property type="entry name" value="Peptidase_M16"/>
</dbReference>
<keyword evidence="3" id="KW-0378">Hydrolase</keyword>
<dbReference type="Pfam" id="PF05193">
    <property type="entry name" value="Peptidase_M16_C"/>
    <property type="match status" value="1"/>
</dbReference>
<evidence type="ECO:0000256" key="3">
    <source>
        <dbReference type="ARBA" id="ARBA00022801"/>
    </source>
</evidence>
<keyword evidence="9" id="KW-1185">Reference proteome</keyword>
<evidence type="ECO:0000259" key="7">
    <source>
        <dbReference type="Pfam" id="PF05193"/>
    </source>
</evidence>
<evidence type="ECO:0000256" key="1">
    <source>
        <dbReference type="ARBA" id="ARBA00007261"/>
    </source>
</evidence>
<reference evidence="9" key="3">
    <citation type="journal article" date="2021" name="Int. J. Parasitol.">
        <title>Comparative analysis of gene expression between Babesia bovis blood stages and kinetes allowed by improved genome annotation.</title>
        <authorList>
            <person name="Ueti M.W."/>
            <person name="Johnson W.C."/>
            <person name="Kappmeyer L.S."/>
            <person name="Herndon D.R."/>
            <person name="Mousel M.R."/>
            <person name="Reif K.E."/>
            <person name="Taus N.S."/>
            <person name="Ifeonu O.O."/>
            <person name="Silva J.C."/>
            <person name="Suarez C.E."/>
            <person name="Brayton K.A."/>
        </authorList>
    </citation>
    <scope>NUCLEOTIDE SEQUENCE [LARGE SCALE GENOMIC DNA]</scope>
</reference>
<comment type="caution">
    <text evidence="8">The sequence shown here is derived from an EMBL/GenBank/DDBJ whole genome shotgun (WGS) entry which is preliminary data.</text>
</comment>
<name>A7AT11_BABBO</name>
<dbReference type="STRING" id="5865.A7AT11"/>
<dbReference type="InParanoid" id="A7AT11"/>
<reference evidence="8 9" key="1">
    <citation type="journal article" date="2007" name="PLoS Pathog.">
        <title>Genome sequence of Babesia bovis and comparative analysis of apicomplexan hemoprotozoa.</title>
        <authorList>
            <person name="Brayton K.A."/>
            <person name="Lau A.O.T."/>
            <person name="Herndon D.R."/>
            <person name="Hannick L."/>
            <person name="Kappmeyer L.S."/>
            <person name="Berens S.J."/>
            <person name="Bidwell S.L."/>
            <person name="Brown W.C."/>
            <person name="Crabtree J."/>
            <person name="Fadrosh D."/>
            <person name="Feldblum T."/>
            <person name="Forberger H.A."/>
            <person name="Haas B.J."/>
            <person name="Howell J.M."/>
            <person name="Khouri H."/>
            <person name="Koo H."/>
            <person name="Mann D.J."/>
            <person name="Norimine J."/>
            <person name="Paulsen I.T."/>
            <person name="Radune D."/>
            <person name="Ren Q."/>
            <person name="Smith R.K. Jr."/>
            <person name="Suarez C.E."/>
            <person name="White O."/>
            <person name="Wortman J.R."/>
            <person name="Knowles D.P. Jr."/>
            <person name="McElwain T.F."/>
            <person name="Nene V.M."/>
        </authorList>
    </citation>
    <scope>NUCLEOTIDE SEQUENCE [LARGE SCALE GENOMIC DNA]</scope>
    <source>
        <strain evidence="8">T2Bo</strain>
    </source>
</reference>
<dbReference type="AlphaFoldDB" id="A7AT11"/>
<dbReference type="KEGG" id="bbo:BBOV_II001130"/>
<evidence type="ECO:0000259" key="6">
    <source>
        <dbReference type="Pfam" id="PF00675"/>
    </source>
</evidence>
<dbReference type="Proteomes" id="UP000002173">
    <property type="component" value="Unassembled WGS sequence"/>
</dbReference>
<reference evidence="9" key="2">
    <citation type="journal article" date="2020" name="Data Brief">
        <title>Transcriptome dataset of Babesia bovis life stages within vertebrate and invertebrate hosts.</title>
        <authorList>
            <person name="Ueti M.W."/>
            <person name="Johnson W.C."/>
            <person name="Kappmeyer L.S."/>
            <person name="Herndon D.R."/>
            <person name="Mousel M.R."/>
            <person name="Reif K.E."/>
            <person name="Taus N.S."/>
            <person name="Ifeonu O.O."/>
            <person name="Silva J.C."/>
            <person name="Suarez C.E."/>
            <person name="Brayton K.A."/>
        </authorList>
    </citation>
    <scope>NUCLEOTIDE SEQUENCE [LARGE SCALE GENOMIC DNA]</scope>
</reference>
<dbReference type="PANTHER" id="PTHR43690:SF33">
    <property type="entry name" value="STROMAL PROCESSING PEPTIDASE, CHLOROPLASTIC"/>
    <property type="match status" value="1"/>
</dbReference>
<dbReference type="InterPro" id="IPR011765">
    <property type="entry name" value="Pept_M16_N"/>
</dbReference>
<dbReference type="eggNOG" id="KOG0959">
    <property type="taxonomic scope" value="Eukaryota"/>
</dbReference>
<dbReference type="GO" id="GO:0008237">
    <property type="term" value="F:metallopeptidase activity"/>
    <property type="evidence" value="ECO:0007669"/>
    <property type="project" value="UniProtKB-KW"/>
</dbReference>
<dbReference type="Gene3D" id="3.30.830.10">
    <property type="entry name" value="Metalloenzyme, LuxS/M16 peptidase-like"/>
    <property type="match status" value="3"/>
</dbReference>
<evidence type="ECO:0000313" key="9">
    <source>
        <dbReference type="Proteomes" id="UP000002173"/>
    </source>
</evidence>
<dbReference type="InterPro" id="IPR007863">
    <property type="entry name" value="Peptidase_M16_C"/>
</dbReference>
<gene>
    <name evidence="8" type="ORF">BBOV_II001130</name>
</gene>
<accession>A7AT11</accession>
<dbReference type="SUPFAM" id="SSF63411">
    <property type="entry name" value="LuxS/MPP-like metallohydrolase"/>
    <property type="match status" value="3"/>
</dbReference>
<feature type="domain" description="Peptidase M16 C-terminal" evidence="7">
    <location>
        <begin position="170"/>
        <end position="369"/>
    </location>
</feature>
<dbReference type="OMA" id="ENVEIHC"/>
<evidence type="ECO:0000256" key="4">
    <source>
        <dbReference type="ARBA" id="ARBA00022833"/>
    </source>
</evidence>
<dbReference type="FunCoup" id="A7AT11">
    <property type="interactions" value="8"/>
</dbReference>
<dbReference type="VEuPathDB" id="PiroplasmaDB:BBOV_II001130"/>
<dbReference type="Pfam" id="PF00675">
    <property type="entry name" value="Peptidase_M16"/>
    <property type="match status" value="1"/>
</dbReference>
<feature type="domain" description="Peptidase M16 N-terminal" evidence="6">
    <location>
        <begin position="13"/>
        <end position="135"/>
    </location>
</feature>
<dbReference type="InterPro" id="IPR011249">
    <property type="entry name" value="Metalloenz_LuxS/M16"/>
</dbReference>
<sequence length="1138" mass="129033">MRGRLPNGLEYTVLPNSNHGQRFEAYLEVLSGSADELDHQRGIAHFCEHVTYMGSRKRDCLLGRDVRTNAFTDFHHTVFYTSCPSAIEGCYSKQDSLERALDALADVVEAPTQFSVSRVEKERQAILSEARIINTLEYRKNCATVEALHAENRLSRRFPIGDLEKLQTYSVQNLVDYHSVHYRPSNLRLFVVGDVDPTKTAEALTKIFARLKDNPDVVKQYLQANEHIYKGTVKESRRGLPPAVHVWDQPIAKAHVWQNKQIRNMSVEVAKKIPIPEVKTWADMWTNVVTKLTYRILSLHFDILQRGVGAIQSVETNDYDCTNEGCRVRSFELHCVPYQWQDALKAAVAQVKCLSTQGTTPEMFKIVKESLQRDCDRVDNARTENRDLITSLMEATTCGRVIMLPDTEKQIITDILSKVHIDDVNEMAHTLFPWSSGKSFAGINLICSTPLPDPSIGYDGIGEDILLDTFQKECREPLSAAALHPEVNTPTTLLTEEEQNEVINRRPYGQIPGFVTQPMLPKERYALLNEPKDEILRSLAVTGDLRKISEEYVDSLRESIAIRPEVEHITENKPNSPEFDRLRDRIIDPSVYTTDESDEGKYTNALAELKKPLASTLPGDSPLYQEPSSPANIHLITLNNSIRVNLRVNEEEQIAMKAIIPIEYDYSDLDALQRKKRELLLAATAMMEGGAMGSLSRLQVEMFCTQHLMDVLINANEDFISIDISFPYGRKENNLESALQILNSLLQNHAIEKDAFLRAKEKLRRDHVAYCQDLQAFGTGDLVSSMSGGKLGYHDIDYKKIEATTLEDAQKTLDSVFKRGMVELSISGGFDLKDMKSQLVKYIGTVELPEAKIAPKDKYVLWEDEGDPGIDEVDTQATTLDDGASDTDQEEILEEQHKLIWINDNQERAMVLLGGYAPNASGIMPDGTHMADILHSALETALEEDKDNANIKKFLTNVKELWLHPAFPRAACTIMQEILTNRAFTVLRAEKHLTYESNVDFVLYDVQFAGYFVISVHSSYSKSDAILAETRKILADLRSGDRPVFEHHLERARDQVMARHRKDRNNNRHWVGELTGMQSRRMPLKNSFFATEFDKVLQRITLDDIRLLLVSDVFGFDEQNLWSRIVHTTANDQAVSMK</sequence>
<comment type="similarity">
    <text evidence="1">Belongs to the peptidase M16 family.</text>
</comment>
<protein>
    <submittedName>
        <fullName evidence="8">Uncharacterized protein</fullName>
    </submittedName>
</protein>
<proteinExistence type="inferred from homology"/>
<keyword evidence="4" id="KW-0862">Zinc</keyword>
<dbReference type="EMBL" id="AAXT01000003">
    <property type="protein sequence ID" value="EDO06072.1"/>
    <property type="molecule type" value="Genomic_DNA"/>
</dbReference>
<keyword evidence="2" id="KW-0645">Protease</keyword>
<organism evidence="8 9">
    <name type="scientific">Babesia bovis</name>
    <dbReference type="NCBI Taxonomy" id="5865"/>
    <lineage>
        <taxon>Eukaryota</taxon>
        <taxon>Sar</taxon>
        <taxon>Alveolata</taxon>
        <taxon>Apicomplexa</taxon>
        <taxon>Aconoidasida</taxon>
        <taxon>Piroplasmida</taxon>
        <taxon>Babesiidae</taxon>
        <taxon>Babesia</taxon>
    </lineage>
</organism>
<dbReference type="GO" id="GO:0006508">
    <property type="term" value="P:proteolysis"/>
    <property type="evidence" value="ECO:0007669"/>
    <property type="project" value="UniProtKB-KW"/>
</dbReference>
<evidence type="ECO:0000256" key="5">
    <source>
        <dbReference type="ARBA" id="ARBA00023049"/>
    </source>
</evidence>
<dbReference type="RefSeq" id="XP_001609640.1">
    <property type="nucleotide sequence ID" value="XM_001609590.1"/>
</dbReference>
<dbReference type="GeneID" id="5477865"/>
<evidence type="ECO:0000256" key="2">
    <source>
        <dbReference type="ARBA" id="ARBA00022670"/>
    </source>
</evidence>
<keyword evidence="5" id="KW-0482">Metalloprotease</keyword>
<evidence type="ECO:0000313" key="8">
    <source>
        <dbReference type="EMBL" id="EDO06072.1"/>
    </source>
</evidence>
<dbReference type="PANTHER" id="PTHR43690">
    <property type="entry name" value="NARDILYSIN"/>
    <property type="match status" value="1"/>
</dbReference>
<dbReference type="GO" id="GO:0046872">
    <property type="term" value="F:metal ion binding"/>
    <property type="evidence" value="ECO:0007669"/>
    <property type="project" value="InterPro"/>
</dbReference>